<dbReference type="STRING" id="222805.AN480_14530"/>
<keyword evidence="4 7" id="KW-0808">Transferase</keyword>
<reference evidence="8" key="4">
    <citation type="submission" date="2023-06" db="EMBL/GenBank/DDBJ databases">
        <authorList>
            <person name="Spilker T."/>
        </authorList>
    </citation>
    <scope>NUCLEOTIDE SEQUENCE</scope>
    <source>
        <strain evidence="8">FLAC1071</strain>
    </source>
</reference>
<name>A0A220YDU7_MYCIT</name>
<evidence type="ECO:0000256" key="1">
    <source>
        <dbReference type="ARBA" id="ARBA00003907"/>
    </source>
</evidence>
<evidence type="ECO:0000313" key="7">
    <source>
        <dbReference type="EMBL" id="ASL15470.1"/>
    </source>
</evidence>
<comment type="similarity">
    <text evidence="2 6">Belongs to the UPF0677 family.</text>
</comment>
<dbReference type="KEGG" id="mchi:AN480_14530"/>
<keyword evidence="5 6" id="KW-0949">S-adenosyl-L-methionine</keyword>
<evidence type="ECO:0000313" key="10">
    <source>
        <dbReference type="Proteomes" id="UP001529272"/>
    </source>
</evidence>
<reference evidence="7 9" key="1">
    <citation type="journal article" date="2017" name="Lancet Infect. Dis.">
        <title>Global outbreak of severe Mycobacterium chimaera disease after cardiac surgery: a molecular epidemiological study.</title>
        <authorList>
            <person name="van Ingen J."/>
            <person name="Kohl T."/>
            <person name="Kranzer K."/>
            <person name="Hasse B."/>
            <person name="Keller P."/>
            <person name="Szafranska A."/>
            <person name="Hillemann D."/>
            <person name="Chand M."/>
            <person name="Schreiber P."/>
            <person name="Sommerstein R."/>
            <person name="Berger C."/>
            <person name="Genoni M."/>
            <person name="Ruegg C."/>
            <person name="Troillet N."/>
            <person name="Widmer A.F."/>
            <person name="Becker S.L."/>
            <person name="Herrmann M."/>
            <person name="Eckmanns T."/>
            <person name="Haller S."/>
            <person name="Hoeller C."/>
            <person name="Debast S.B."/>
            <person name="Wolfhagen M.J."/>
            <person name="Hopman J."/>
            <person name="Kluytmans J."/>
            <person name="Langelaar M."/>
            <person name="Notermans D.W."/>
            <person name="ten Oever J."/>
            <person name="van den Barselaar P."/>
            <person name="Vonk A.B.A."/>
            <person name="Vos M.C."/>
            <person name="Ahmed N."/>
            <person name="Brown T."/>
            <person name="Crook D."/>
            <person name="Lamagni T."/>
            <person name="Phin N."/>
            <person name="Smith E.G."/>
            <person name="Zambon M."/>
            <person name="Serr A."/>
            <person name="Goetting T."/>
            <person name="Ebner W."/>
            <person name="Thuermer A."/>
            <person name="Utpatel C."/>
            <person name="Sproer C."/>
            <person name="Bunk B."/>
            <person name="Nubel U."/>
            <person name="Bloemberg G."/>
            <person name="Bottger E."/>
            <person name="Niemann S."/>
            <person name="Wagner D."/>
            <person name="Sax H."/>
        </authorList>
    </citation>
    <scope>NUCLEOTIDE SEQUENCE [LARGE SCALE GENOMIC DNA]</scope>
    <source>
        <strain evidence="7 9">ZUERICH-2</strain>
    </source>
</reference>
<dbReference type="PANTHER" id="PTHR43619:SF2">
    <property type="entry name" value="S-ADENOSYL-L-METHIONINE-DEPENDENT METHYLTRANSFERASES SUPERFAMILY PROTEIN"/>
    <property type="match status" value="1"/>
</dbReference>
<dbReference type="InterPro" id="IPR007213">
    <property type="entry name" value="Ppm1/Ppm2/Tcmp"/>
</dbReference>
<keyword evidence="10" id="KW-1185">Reference proteome</keyword>
<dbReference type="Proteomes" id="UP001529272">
    <property type="component" value="Unassembled WGS sequence"/>
</dbReference>
<reference evidence="8 10" key="2">
    <citation type="submission" date="2023-06" db="EMBL/GenBank/DDBJ databases">
        <title>Itaconate inhibition of nontuberculous mycobacteria.</title>
        <authorList>
            <person name="Breen P."/>
            <person name="Zimbric M."/>
            <person name="Caverly L."/>
        </authorList>
    </citation>
    <scope>NUCLEOTIDE SEQUENCE [LARGE SCALE GENOMIC DNA]</scope>
    <source>
        <strain evidence="8 10">FLAC1071</strain>
    </source>
</reference>
<dbReference type="AlphaFoldDB" id="A0A220YDU7"/>
<evidence type="ECO:0000313" key="9">
    <source>
        <dbReference type="Proteomes" id="UP000198286"/>
    </source>
</evidence>
<dbReference type="SUPFAM" id="SSF53335">
    <property type="entry name" value="S-adenosyl-L-methionine-dependent methyltransferases"/>
    <property type="match status" value="1"/>
</dbReference>
<dbReference type="NCBIfam" id="TIGR00027">
    <property type="entry name" value="mthyl_TIGR00027"/>
    <property type="match status" value="1"/>
</dbReference>
<keyword evidence="3 6" id="KW-0489">Methyltransferase</keyword>
<dbReference type="RefSeq" id="WP_042911922.1">
    <property type="nucleotide sequence ID" value="NZ_CP012885.2"/>
</dbReference>
<evidence type="ECO:0000256" key="3">
    <source>
        <dbReference type="ARBA" id="ARBA00022603"/>
    </source>
</evidence>
<dbReference type="Gene3D" id="3.40.50.150">
    <property type="entry name" value="Vaccinia Virus protein VP39"/>
    <property type="match status" value="1"/>
</dbReference>
<organism evidence="7 9">
    <name type="scientific">Mycobacterium intracellulare subsp. chimaera</name>
    <dbReference type="NCBI Taxonomy" id="222805"/>
    <lineage>
        <taxon>Bacteria</taxon>
        <taxon>Bacillati</taxon>
        <taxon>Actinomycetota</taxon>
        <taxon>Actinomycetes</taxon>
        <taxon>Mycobacteriales</taxon>
        <taxon>Mycobacteriaceae</taxon>
        <taxon>Mycobacterium</taxon>
        <taxon>Mycobacterium avium complex (MAC)</taxon>
    </lineage>
</organism>
<dbReference type="InterPro" id="IPR011610">
    <property type="entry name" value="SAM_mthyl_Trfase_ML2640-like"/>
</dbReference>
<accession>A0A220YDU7</accession>
<evidence type="ECO:0000313" key="8">
    <source>
        <dbReference type="EMBL" id="MDM3930116.1"/>
    </source>
</evidence>
<dbReference type="GO" id="GO:0032259">
    <property type="term" value="P:methylation"/>
    <property type="evidence" value="ECO:0007669"/>
    <property type="project" value="UniProtKB-KW"/>
</dbReference>
<dbReference type="PANTHER" id="PTHR43619">
    <property type="entry name" value="S-ADENOSYL-L-METHIONINE-DEPENDENT METHYLTRANSFERASE YKTD-RELATED"/>
    <property type="match status" value="1"/>
</dbReference>
<evidence type="ECO:0000256" key="2">
    <source>
        <dbReference type="ARBA" id="ARBA00008138"/>
    </source>
</evidence>
<dbReference type="GO" id="GO:0008168">
    <property type="term" value="F:methyltransferase activity"/>
    <property type="evidence" value="ECO:0007669"/>
    <property type="project" value="UniProtKB-UniRule"/>
</dbReference>
<dbReference type="EC" id="2.1.1.-" evidence="6"/>
<evidence type="ECO:0000256" key="6">
    <source>
        <dbReference type="RuleBase" id="RU362030"/>
    </source>
</evidence>
<dbReference type="EMBL" id="CP015267">
    <property type="protein sequence ID" value="ASL15470.1"/>
    <property type="molecule type" value="Genomic_DNA"/>
</dbReference>
<dbReference type="InterPro" id="IPR029063">
    <property type="entry name" value="SAM-dependent_MTases_sf"/>
</dbReference>
<reference evidence="10" key="3">
    <citation type="submission" date="2023-06" db="EMBL/GenBank/DDBJ databases">
        <title>Itaconate inhibition of nontuberculous mycobacteria.</title>
        <authorList>
            <person name="Spilker T."/>
        </authorList>
    </citation>
    <scope>NUCLEOTIDE SEQUENCE [LARGE SCALE GENOMIC DNA]</scope>
    <source>
        <strain evidence="10">FLAC1071</strain>
    </source>
</reference>
<evidence type="ECO:0000256" key="4">
    <source>
        <dbReference type="ARBA" id="ARBA00022679"/>
    </source>
</evidence>
<protein>
    <recommendedName>
        <fullName evidence="6">S-adenosyl-L-methionine-dependent methyltransferase</fullName>
        <ecNumber evidence="6">2.1.1.-</ecNumber>
    </recommendedName>
</protein>
<dbReference type="EMBL" id="JASZZX010000061">
    <property type="protein sequence ID" value="MDM3930116.1"/>
    <property type="molecule type" value="Genomic_DNA"/>
</dbReference>
<dbReference type="Proteomes" id="UP000198286">
    <property type="component" value="Chromosome"/>
</dbReference>
<gene>
    <name evidence="7" type="ORF">MYCOZU2_03075</name>
    <name evidence="8" type="ORF">QRB35_29650</name>
</gene>
<sequence>MEDTRLAVAHTGLLVAAMRAEESARRDRLFTDPFAERLAGNEGRELLAQAVAKTGAASPQIAIRTRFWDERLLRAQSDGISQVVILAAGMDARAYRLPWQPGVTVYEVDQPRVTAIKDERLAGEQPRCQRVTVGIDLADDWPKALRSQGFSSSAPAVWLVEGLLQYLEASDVDALFARIDALSAPGSRVLYDLVGATLLEAEFLQPTLDFMRRLGAPWTFGTDAPASLVERHGWTAHVTDVAEPGTKWNRWDHPVVPLDVPGIPRGYFVEAVKA</sequence>
<proteinExistence type="inferred from homology"/>
<dbReference type="Pfam" id="PF04072">
    <property type="entry name" value="LCM"/>
    <property type="match status" value="1"/>
</dbReference>
<evidence type="ECO:0000256" key="5">
    <source>
        <dbReference type="ARBA" id="ARBA00022691"/>
    </source>
</evidence>
<comment type="function">
    <text evidence="1 6">Exhibits S-adenosyl-L-methionine-dependent methyltransferase activity.</text>
</comment>